<proteinExistence type="predicted"/>
<dbReference type="PANTHER" id="PTHR39319">
    <property type="entry name" value="SI:DKEY-256H2.1"/>
    <property type="match status" value="1"/>
</dbReference>
<organism evidence="5 6">
    <name type="scientific">Myroides indicus</name>
    <dbReference type="NCBI Taxonomy" id="1323422"/>
    <lineage>
        <taxon>Bacteria</taxon>
        <taxon>Pseudomonadati</taxon>
        <taxon>Bacteroidota</taxon>
        <taxon>Flavobacteriia</taxon>
        <taxon>Flavobacteriales</taxon>
        <taxon>Flavobacteriaceae</taxon>
        <taxon>Myroides</taxon>
    </lineage>
</organism>
<dbReference type="Pfam" id="PF09113">
    <property type="entry name" value="N-glycanase_C"/>
    <property type="match status" value="1"/>
</dbReference>
<name>A0A4R7EMC3_9FLAO</name>
<keyword evidence="1" id="KW-1015">Disulfide bond</keyword>
<evidence type="ECO:0000256" key="3">
    <source>
        <dbReference type="SAM" id="SignalP"/>
    </source>
</evidence>
<dbReference type="PANTHER" id="PTHR39319:SF1">
    <property type="entry name" value="SI:DKEY-256H2.1"/>
    <property type="match status" value="1"/>
</dbReference>
<keyword evidence="3" id="KW-0732">Signal</keyword>
<feature type="region of interest" description="Disordered" evidence="2">
    <location>
        <begin position="24"/>
        <end position="56"/>
    </location>
</feature>
<evidence type="ECO:0000256" key="1">
    <source>
        <dbReference type="ARBA" id="ARBA00023157"/>
    </source>
</evidence>
<feature type="domain" description="Peptide-N-glycosidase F C-terminal" evidence="4">
    <location>
        <begin position="219"/>
        <end position="325"/>
    </location>
</feature>
<dbReference type="RefSeq" id="WP_133713614.1">
    <property type="nucleotide sequence ID" value="NZ_SOAG01000034.1"/>
</dbReference>
<reference evidence="5 6" key="1">
    <citation type="submission" date="2019-03" db="EMBL/GenBank/DDBJ databases">
        <title>Genomic Encyclopedia of Archaeal and Bacterial Type Strains, Phase II (KMG-II): from individual species to whole genera.</title>
        <authorList>
            <person name="Goeker M."/>
        </authorList>
    </citation>
    <scope>NUCLEOTIDE SEQUENCE [LARGE SCALE GENOMIC DNA]</scope>
    <source>
        <strain evidence="5 6">DSM 28213</strain>
    </source>
</reference>
<gene>
    <name evidence="5" type="ORF">C8P70_13414</name>
</gene>
<comment type="caution">
    <text evidence="5">The sequence shown here is derived from an EMBL/GenBank/DDBJ whole genome shotgun (WGS) entry which is preliminary data.</text>
</comment>
<dbReference type="GO" id="GO:0016798">
    <property type="term" value="F:hydrolase activity, acting on glycosyl bonds"/>
    <property type="evidence" value="ECO:0007669"/>
    <property type="project" value="UniProtKB-KW"/>
</dbReference>
<dbReference type="OrthoDB" id="6281169at2"/>
<dbReference type="InterPro" id="IPR053251">
    <property type="entry name" value="N-glycanase"/>
</dbReference>
<evidence type="ECO:0000259" key="4">
    <source>
        <dbReference type="Pfam" id="PF09113"/>
    </source>
</evidence>
<protein>
    <submittedName>
        <fullName evidence="5">Peptide-N-glycosidase F-like protein</fullName>
    </submittedName>
</protein>
<evidence type="ECO:0000313" key="6">
    <source>
        <dbReference type="Proteomes" id="UP000295215"/>
    </source>
</evidence>
<keyword evidence="5" id="KW-0378">Hydrolase</keyword>
<dbReference type="Proteomes" id="UP000295215">
    <property type="component" value="Unassembled WGS sequence"/>
</dbReference>
<evidence type="ECO:0000313" key="5">
    <source>
        <dbReference type="EMBL" id="TDS51842.1"/>
    </source>
</evidence>
<dbReference type="Gene3D" id="2.60.120.230">
    <property type="match status" value="2"/>
</dbReference>
<evidence type="ECO:0000256" key="2">
    <source>
        <dbReference type="SAM" id="MobiDB-lite"/>
    </source>
</evidence>
<dbReference type="InterPro" id="IPR014784">
    <property type="entry name" value="Cu2_ascorb_mOase-like_C"/>
</dbReference>
<dbReference type="InterPro" id="IPR015197">
    <property type="entry name" value="PngaseF_C"/>
</dbReference>
<keyword evidence="6" id="KW-1185">Reference proteome</keyword>
<dbReference type="SUPFAM" id="SSF49742">
    <property type="entry name" value="PHM/PNGase F"/>
    <property type="match status" value="2"/>
</dbReference>
<feature type="chain" id="PRO_5020272381" evidence="3">
    <location>
        <begin position="18"/>
        <end position="364"/>
    </location>
</feature>
<accession>A0A4R7EMC3</accession>
<keyword evidence="5" id="KW-0326">Glycosidase</keyword>
<dbReference type="InterPro" id="IPR008977">
    <property type="entry name" value="PHM/PNGase_F_dom_sf"/>
</dbReference>
<dbReference type="AlphaFoldDB" id="A0A4R7EMC3"/>
<feature type="signal peptide" evidence="3">
    <location>
        <begin position="1"/>
        <end position="17"/>
    </location>
</feature>
<dbReference type="GO" id="GO:0016715">
    <property type="term" value="F:oxidoreductase activity, acting on paired donors, with incorporation or reduction of molecular oxygen, reduced ascorbate as one donor, and incorporation of one atom of oxygen"/>
    <property type="evidence" value="ECO:0007669"/>
    <property type="project" value="InterPro"/>
</dbReference>
<dbReference type="EMBL" id="SOAG01000034">
    <property type="protein sequence ID" value="TDS51842.1"/>
    <property type="molecule type" value="Genomic_DNA"/>
</dbReference>
<sequence>MAKKVFIFIFAAFGAIAILNSCNSDDSDPNGKNPDPDDSELPTPEPENPEPPKEGTFNYKTFHKVHTAFGDGLSQNVEDSFDFPTDIEKVKSIKMYVQFDCPCNIWDVFANIQAKDKISGEWYEIGRYITPYGKDSSPLERGLEFDVTDFKSILTGTTELKAYTEVWGADGWLISVDFDFIYGESDYKYSSVIPILQYNANSIDGEPYGEPHNFVMNKMINLPENSEAAHLRTIISGWGHATPNDPGGRGCAEWCFRTHHILINNVSSFNHYLGSIGCADNPIIDQRGNWKPDRAGWCPGMAVPTRIDKLDKNLLGKQFKFEYQFQEWENNMEYPGDNPHAYYALSTFVIVKSNTPIEKPTVVN</sequence>